<dbReference type="GO" id="GO:0004760">
    <property type="term" value="F:L-serine-pyruvate transaminase activity"/>
    <property type="evidence" value="ECO:0007669"/>
    <property type="project" value="TreeGrafter"/>
</dbReference>
<gene>
    <name evidence="13" type="primary">serC</name>
    <name evidence="13" type="ORF">BBbe_02600</name>
</gene>
<dbReference type="PANTHER" id="PTHR21152">
    <property type="entry name" value="AMINOTRANSFERASE CLASS V"/>
    <property type="match status" value="1"/>
</dbReference>
<keyword evidence="6 13" id="KW-0032">Aminotransferase</keyword>
<keyword evidence="7" id="KW-0028">Amino-acid biosynthesis</keyword>
<dbReference type="NCBIfam" id="NF002841">
    <property type="entry name" value="PRK03080.1-2"/>
    <property type="match status" value="1"/>
</dbReference>
<dbReference type="InterPro" id="IPR015421">
    <property type="entry name" value="PyrdxlP-dep_Trfase_major"/>
</dbReference>
<evidence type="ECO:0000256" key="6">
    <source>
        <dbReference type="ARBA" id="ARBA00022576"/>
    </source>
</evidence>
<evidence type="ECO:0000256" key="5">
    <source>
        <dbReference type="ARBA" id="ARBA00022490"/>
    </source>
</evidence>
<dbReference type="SUPFAM" id="SSF53383">
    <property type="entry name" value="PLP-dependent transferases"/>
    <property type="match status" value="1"/>
</dbReference>
<keyword evidence="9" id="KW-0663">Pyridoxal phosphate</keyword>
<comment type="similarity">
    <text evidence="3">Belongs to the class-V pyridoxal-phosphate-dependent aminotransferase family. SerC subfamily.</text>
</comment>
<keyword evidence="14" id="KW-1185">Reference proteome</keyword>
<sequence length="387" mass="43157">MILLKEPYSRPSNPHFSSGPCSKRPGWSVKVLENALLGRSHRAQLGKLKLSEAINLTRDILRVPSDYRIGIVPASDTGAVEMALWSLLGERGVDMVAWESFGSGWITDVVEQLKLSDVRRLEAPYGELPDLTKIDFDRDVVFTWNGTTSGVRVPNASFIPKKREGLVICDATSAIFAQDLDFSRLDVVTFSWQKVLGGEAAHGMLILSPRAIKRLEHYVPTWPLPKIFRMTKGGKLNEGIFNGETINTPSLLCVEDYLDALRWAKSLGGLQALIARADKNFAILDNFVRRTVWLEHLAKVPQTRSNTSVCLTIVDPIIADLDIEEQRSFVKAIVSRLDKAGVAYDIGAYRDAPPGFRIWTGATIEASDLKLLTDWLEWAFQVEKAHL</sequence>
<dbReference type="PIRSF" id="PIRSF000525">
    <property type="entry name" value="SerC"/>
    <property type="match status" value="1"/>
</dbReference>
<comment type="cofactor">
    <cofactor evidence="1">
        <name>pyridoxal 5'-phosphate</name>
        <dbReference type="ChEBI" id="CHEBI:597326"/>
    </cofactor>
</comment>
<dbReference type="InterPro" id="IPR015422">
    <property type="entry name" value="PyrdxlP-dep_Trfase_small"/>
</dbReference>
<accession>N6UHI9</accession>
<evidence type="ECO:0000256" key="10">
    <source>
        <dbReference type="ARBA" id="ARBA00023299"/>
    </source>
</evidence>
<protein>
    <recommendedName>
        <fullName evidence="4">phosphoserine transaminase</fullName>
        <ecNumber evidence="4">2.6.1.52</ecNumber>
    </recommendedName>
</protein>
<evidence type="ECO:0000256" key="11">
    <source>
        <dbReference type="ARBA" id="ARBA00049007"/>
    </source>
</evidence>
<feature type="region of interest" description="Disordered" evidence="12">
    <location>
        <begin position="1"/>
        <end position="23"/>
    </location>
</feature>
<dbReference type="PATRIC" id="fig|1094491.5.peg.289"/>
<evidence type="ECO:0000313" key="13">
    <source>
        <dbReference type="EMBL" id="ENN91959.1"/>
    </source>
</evidence>
<dbReference type="InterPro" id="IPR006271">
    <property type="entry name" value="Pser_aminoTfrase_methanosarc"/>
</dbReference>
<dbReference type="Proteomes" id="UP000014038">
    <property type="component" value="Chromosome"/>
</dbReference>
<evidence type="ECO:0000256" key="7">
    <source>
        <dbReference type="ARBA" id="ARBA00022605"/>
    </source>
</evidence>
<dbReference type="OrthoDB" id="9772439at2"/>
<feature type="compositionally biased region" description="Polar residues" evidence="12">
    <location>
        <begin position="10"/>
        <end position="20"/>
    </location>
</feature>
<dbReference type="Gene3D" id="3.90.1150.10">
    <property type="entry name" value="Aspartate Aminotransferase, domain 1"/>
    <property type="match status" value="1"/>
</dbReference>
<evidence type="ECO:0000256" key="2">
    <source>
        <dbReference type="ARBA" id="ARBA00005099"/>
    </source>
</evidence>
<dbReference type="GO" id="GO:0019265">
    <property type="term" value="P:glycine biosynthetic process, by transamination of glyoxylate"/>
    <property type="evidence" value="ECO:0007669"/>
    <property type="project" value="TreeGrafter"/>
</dbReference>
<dbReference type="EC" id="2.6.1.52" evidence="4"/>
<dbReference type="UniPathway" id="UPA00135">
    <property type="reaction ID" value="UER00197"/>
</dbReference>
<dbReference type="RefSeq" id="WP_010700826.1">
    <property type="nucleotide sequence ID" value="NZ_CM001844.1"/>
</dbReference>
<evidence type="ECO:0000256" key="4">
    <source>
        <dbReference type="ARBA" id="ARBA00013030"/>
    </source>
</evidence>
<reference evidence="13 14" key="1">
    <citation type="journal article" date="2013" name="PLoS Genet.">
        <title>A gene transfer agent and a dynamic repertoire of secretion systems hold the keys to the explosive radiation of the emerging pathogen Bartonella.</title>
        <authorList>
            <person name="Guy L."/>
            <person name="Nystedt B."/>
            <person name="Toft C."/>
            <person name="Zaremba-Niedzwiedzka K."/>
            <person name="Berglund E.C."/>
            <person name="Granberg F."/>
            <person name="Naslund K."/>
            <person name="Eriksson A.S."/>
            <person name="Andersson S.G."/>
        </authorList>
    </citation>
    <scope>NUCLEOTIDE SEQUENCE [LARGE SCALE GENOMIC DNA]</scope>
    <source>
        <strain evidence="13 14">91-4</strain>
    </source>
</reference>
<dbReference type="GO" id="GO:0006564">
    <property type="term" value="P:L-serine biosynthetic process"/>
    <property type="evidence" value="ECO:0007669"/>
    <property type="project" value="UniProtKB-KW"/>
</dbReference>
<dbReference type="STRING" id="1094491.BBbe_02600"/>
<keyword evidence="10" id="KW-0718">Serine biosynthesis</keyword>
<evidence type="ECO:0000256" key="1">
    <source>
        <dbReference type="ARBA" id="ARBA00001933"/>
    </source>
</evidence>
<name>N6UHI9_9HYPH</name>
<dbReference type="AlphaFoldDB" id="N6UHI9"/>
<dbReference type="eggNOG" id="COG1932">
    <property type="taxonomic scope" value="Bacteria"/>
</dbReference>
<dbReference type="PANTHER" id="PTHR21152:SF40">
    <property type="entry name" value="ALANINE--GLYOXYLATE AMINOTRANSFERASE"/>
    <property type="match status" value="1"/>
</dbReference>
<evidence type="ECO:0000256" key="3">
    <source>
        <dbReference type="ARBA" id="ARBA00006904"/>
    </source>
</evidence>
<dbReference type="EMBL" id="AGWA01000006">
    <property type="protein sequence ID" value="ENN91959.1"/>
    <property type="molecule type" value="Genomic_DNA"/>
</dbReference>
<organism evidence="13 14">
    <name type="scientific">Bartonella bovis 91-4</name>
    <dbReference type="NCBI Taxonomy" id="1094491"/>
    <lineage>
        <taxon>Bacteria</taxon>
        <taxon>Pseudomonadati</taxon>
        <taxon>Pseudomonadota</taxon>
        <taxon>Alphaproteobacteria</taxon>
        <taxon>Hyphomicrobiales</taxon>
        <taxon>Bartonellaceae</taxon>
        <taxon>Bartonella</taxon>
    </lineage>
</organism>
<dbReference type="InterPro" id="IPR015424">
    <property type="entry name" value="PyrdxlP-dep_Trfase"/>
</dbReference>
<evidence type="ECO:0000256" key="8">
    <source>
        <dbReference type="ARBA" id="ARBA00022679"/>
    </source>
</evidence>
<proteinExistence type="inferred from homology"/>
<comment type="catalytic activity">
    <reaction evidence="11">
        <text>O-phospho-L-serine + 2-oxoglutarate = 3-phosphooxypyruvate + L-glutamate</text>
        <dbReference type="Rhea" id="RHEA:14329"/>
        <dbReference type="ChEBI" id="CHEBI:16810"/>
        <dbReference type="ChEBI" id="CHEBI:18110"/>
        <dbReference type="ChEBI" id="CHEBI:29985"/>
        <dbReference type="ChEBI" id="CHEBI:57524"/>
        <dbReference type="EC" id="2.6.1.52"/>
    </reaction>
</comment>
<dbReference type="GO" id="GO:0008453">
    <property type="term" value="F:alanine-glyoxylate transaminase activity"/>
    <property type="evidence" value="ECO:0007669"/>
    <property type="project" value="TreeGrafter"/>
</dbReference>
<dbReference type="Gene3D" id="3.40.640.10">
    <property type="entry name" value="Type I PLP-dependent aspartate aminotransferase-like (Major domain)"/>
    <property type="match status" value="1"/>
</dbReference>
<keyword evidence="8 13" id="KW-0808">Transferase</keyword>
<comment type="caution">
    <text evidence="13">The sequence shown here is derived from an EMBL/GenBank/DDBJ whole genome shotgun (WGS) entry which is preliminary data.</text>
</comment>
<keyword evidence="5" id="KW-0963">Cytoplasm</keyword>
<evidence type="ECO:0000256" key="9">
    <source>
        <dbReference type="ARBA" id="ARBA00022898"/>
    </source>
</evidence>
<dbReference type="CDD" id="cd01494">
    <property type="entry name" value="AAT_I"/>
    <property type="match status" value="1"/>
</dbReference>
<evidence type="ECO:0000313" key="14">
    <source>
        <dbReference type="Proteomes" id="UP000014038"/>
    </source>
</evidence>
<dbReference type="GO" id="GO:0004648">
    <property type="term" value="F:O-phospho-L-serine:2-oxoglutarate aminotransferase activity"/>
    <property type="evidence" value="ECO:0007669"/>
    <property type="project" value="UniProtKB-EC"/>
</dbReference>
<dbReference type="InterPro" id="IPR022278">
    <property type="entry name" value="Pser_aminoTfrase"/>
</dbReference>
<dbReference type="HOGENOM" id="CLU_040283_0_0_5"/>
<evidence type="ECO:0000256" key="12">
    <source>
        <dbReference type="SAM" id="MobiDB-lite"/>
    </source>
</evidence>
<comment type="pathway">
    <text evidence="2">Amino-acid biosynthesis; L-serine biosynthesis; L-serine from 3-phospho-D-glycerate: step 2/3.</text>
</comment>
<dbReference type="NCBIfam" id="TIGR01365">
    <property type="entry name" value="serC_2"/>
    <property type="match status" value="1"/>
</dbReference>